<dbReference type="InterPro" id="IPR018391">
    <property type="entry name" value="PQQ_b-propeller_rpt"/>
</dbReference>
<reference evidence="2 3" key="1">
    <citation type="submission" date="2018-11" db="EMBL/GenBank/DDBJ databases">
        <title>Taxonoimc description of Halomarina strain SPP-AMP-1.</title>
        <authorList>
            <person name="Pal Y."/>
            <person name="Srinivasana K."/>
            <person name="Verma A."/>
            <person name="Kumar P."/>
        </authorList>
    </citation>
    <scope>NUCLEOTIDE SEQUENCE [LARGE SCALE GENOMIC DNA]</scope>
    <source>
        <strain evidence="2 3">SPP-AMP-1</strain>
    </source>
</reference>
<dbReference type="Pfam" id="PF13360">
    <property type="entry name" value="PQQ_2"/>
    <property type="match status" value="2"/>
</dbReference>
<dbReference type="InterPro" id="IPR015943">
    <property type="entry name" value="WD40/YVTN_repeat-like_dom_sf"/>
</dbReference>
<name>A0A3P3RJK1_9EURY</name>
<protein>
    <submittedName>
        <fullName evidence="2">Transcriptional regulator</fullName>
    </submittedName>
</protein>
<gene>
    <name evidence="2" type="ORF">EIK79_02630</name>
</gene>
<dbReference type="RefSeq" id="WP_124953573.1">
    <property type="nucleotide sequence ID" value="NZ_RRCH01000003.1"/>
</dbReference>
<accession>A0A3P3RJK1</accession>
<comment type="caution">
    <text evidence="2">The sequence shown here is derived from an EMBL/GenBank/DDBJ whole genome shotgun (WGS) entry which is preliminary data.</text>
</comment>
<evidence type="ECO:0000259" key="1">
    <source>
        <dbReference type="Pfam" id="PF13360"/>
    </source>
</evidence>
<dbReference type="Gene3D" id="2.130.10.10">
    <property type="entry name" value="YVTN repeat-like/Quinoprotein amine dehydrogenase"/>
    <property type="match status" value="1"/>
</dbReference>
<feature type="domain" description="Pyrrolo-quinoline quinone repeat" evidence="1">
    <location>
        <begin position="149"/>
        <end position="338"/>
    </location>
</feature>
<feature type="domain" description="Pyrrolo-quinoline quinone repeat" evidence="1">
    <location>
        <begin position="25"/>
        <end position="105"/>
    </location>
</feature>
<sequence length="405" mass="43931">MSDAWQTVDIDSDIDSARSRHTGRRSAVTVTGNHVVVGTAVGTVVAYDRWTLEERWRVESDAEAAVVSIASFADSVVVGERSATGAIRAHDLDTGTVRWQYAAATDVGEPRKRTRFFLPFVVDLVTDDVRVYAAVRRYERDDERRSFSSAVYAFDADGAIAWIHETDASPISVAVRDDRVAVAYNRCPGEHDSGLVVLDAEDGMIRYRWDPPADGQRRVGDVSLLDTGAVVTSHADHRGYRIGPDGMEWGVALAIPTEIDGETVYAYPNHVHATHDGAVFVTGNTYPEVGRETTVLHPEEHTAIGVSPDGSREWSASVGGFATELATAADRVAVPSAQQFRTRDPGVHGLSVFNVATDTITSHQTTGIATAVALNSETIAAVEEPVVYHEEDQRRGAYRLLVGSL</sequence>
<dbReference type="InterPro" id="IPR011047">
    <property type="entry name" value="Quinoprotein_ADH-like_sf"/>
</dbReference>
<dbReference type="SMART" id="SM00564">
    <property type="entry name" value="PQQ"/>
    <property type="match status" value="3"/>
</dbReference>
<organism evidence="2 3">
    <name type="scientific">Halocatena pleomorpha</name>
    <dbReference type="NCBI Taxonomy" id="1785090"/>
    <lineage>
        <taxon>Archaea</taxon>
        <taxon>Methanobacteriati</taxon>
        <taxon>Methanobacteriota</taxon>
        <taxon>Stenosarchaea group</taxon>
        <taxon>Halobacteria</taxon>
        <taxon>Halobacteriales</taxon>
        <taxon>Natronomonadaceae</taxon>
        <taxon>Halocatena</taxon>
    </lineage>
</organism>
<dbReference type="SUPFAM" id="SSF50998">
    <property type="entry name" value="Quinoprotein alcohol dehydrogenase-like"/>
    <property type="match status" value="1"/>
</dbReference>
<dbReference type="Proteomes" id="UP000282322">
    <property type="component" value="Unassembled WGS sequence"/>
</dbReference>
<keyword evidence="3" id="KW-1185">Reference proteome</keyword>
<evidence type="ECO:0000313" key="3">
    <source>
        <dbReference type="Proteomes" id="UP000282322"/>
    </source>
</evidence>
<proteinExistence type="predicted"/>
<evidence type="ECO:0000313" key="2">
    <source>
        <dbReference type="EMBL" id="RRJ33707.1"/>
    </source>
</evidence>
<dbReference type="AlphaFoldDB" id="A0A3P3RJK1"/>
<dbReference type="EMBL" id="RRCH01000003">
    <property type="protein sequence ID" value="RRJ33707.1"/>
    <property type="molecule type" value="Genomic_DNA"/>
</dbReference>
<dbReference type="InterPro" id="IPR002372">
    <property type="entry name" value="PQQ_rpt_dom"/>
</dbReference>
<dbReference type="OrthoDB" id="145878at2157"/>